<dbReference type="Pfam" id="PF19799">
    <property type="entry name" value="DUF6282"/>
    <property type="match status" value="1"/>
</dbReference>
<proteinExistence type="predicted"/>
<dbReference type="SUPFAM" id="SSF51556">
    <property type="entry name" value="Metallo-dependent hydrolases"/>
    <property type="match status" value="1"/>
</dbReference>
<dbReference type="AlphaFoldDB" id="A0A0G1THC4"/>
<reference evidence="1 2" key="1">
    <citation type="journal article" date="2015" name="Nature">
        <title>rRNA introns, odd ribosomes, and small enigmatic genomes across a large radiation of phyla.</title>
        <authorList>
            <person name="Brown C.T."/>
            <person name="Hug L.A."/>
            <person name="Thomas B.C."/>
            <person name="Sharon I."/>
            <person name="Castelle C.J."/>
            <person name="Singh A."/>
            <person name="Wilkins M.J."/>
            <person name="Williams K.H."/>
            <person name="Banfield J.F."/>
        </authorList>
    </citation>
    <scope>NUCLEOTIDE SEQUENCE [LARGE SCALE GENOMIC DNA]</scope>
</reference>
<evidence type="ECO:0000313" key="1">
    <source>
        <dbReference type="EMBL" id="KKU81156.1"/>
    </source>
</evidence>
<accession>A0A0G1THC4</accession>
<dbReference type="InterPro" id="IPR032466">
    <property type="entry name" value="Metal_Hydrolase"/>
</dbReference>
<dbReference type="EMBL" id="LCOQ01000001">
    <property type="protein sequence ID" value="KKU81156.1"/>
    <property type="molecule type" value="Genomic_DNA"/>
</dbReference>
<evidence type="ECO:0000313" key="2">
    <source>
        <dbReference type="Proteomes" id="UP000034212"/>
    </source>
</evidence>
<protein>
    <recommendedName>
        <fullName evidence="3">Amidohydrolase-related domain-containing protein</fullName>
    </recommendedName>
</protein>
<evidence type="ECO:0008006" key="3">
    <source>
        <dbReference type="Google" id="ProtNLM"/>
    </source>
</evidence>
<dbReference type="InterPro" id="IPR046249">
    <property type="entry name" value="DUF6282"/>
</dbReference>
<name>A0A0G1THC4_9BACT</name>
<gene>
    <name evidence="1" type="ORF">UY08_C0001G0001</name>
</gene>
<comment type="caution">
    <text evidence="1">The sequence shown here is derived from an EMBL/GenBank/DDBJ whole genome shotgun (WGS) entry which is preliminary data.</text>
</comment>
<sequence length="300" mass="32420">MGVTEQVKDLIVDGIDTHIHIGDAFHKDGGLNRMWTISEAGELGLPVVAKAHFLSFVPEAVHVYGSVTLNGGLDPEAVEKASRGMTKPWIVWFPSVNAKAHHDAVSGDIAWQRLFAGITIGEPVSVTNQSGNLTTQAIETIDSIRQHGAILATGHLSSNEVNLLVPEAIRRGVSAVVLTHVSSRHNRITVDDQKKFITLGEQAGVPVYAEHCAITWIDGKPGAYELARDFVAPIQAVGVQNCIISSDCGRVVPFGVSKPVTLIDCLTVFSELLIDQGLSLDDLRQMIVTNPRSLLHYNDE</sequence>
<dbReference type="Proteomes" id="UP000034212">
    <property type="component" value="Unassembled WGS sequence"/>
</dbReference>
<organism evidence="1 2">
    <name type="scientific">Candidatus Gottesmanbacteria bacterium GW2011_GWA1_47_8</name>
    <dbReference type="NCBI Taxonomy" id="1618438"/>
    <lineage>
        <taxon>Bacteria</taxon>
        <taxon>Candidatus Gottesmaniibacteriota</taxon>
    </lineage>
</organism>